<keyword evidence="2 6" id="KW-0540">Nuclease</keyword>
<evidence type="ECO:0000256" key="4">
    <source>
        <dbReference type="ARBA" id="ARBA00022801"/>
    </source>
</evidence>
<dbReference type="EMBL" id="JBBKZT010000021">
    <property type="protein sequence ID" value="MEJ8851260.1"/>
    <property type="molecule type" value="Genomic_DNA"/>
</dbReference>
<evidence type="ECO:0000259" key="7">
    <source>
        <dbReference type="Pfam" id="PF01850"/>
    </source>
</evidence>
<evidence type="ECO:0000256" key="2">
    <source>
        <dbReference type="ARBA" id="ARBA00022722"/>
    </source>
</evidence>
<dbReference type="PANTHER" id="PTHR42740:SF1">
    <property type="entry name" value="RIBONUCLEASE VAPC3"/>
    <property type="match status" value="1"/>
</dbReference>
<comment type="cofactor">
    <cofactor evidence="6">
        <name>Mg(2+)</name>
        <dbReference type="ChEBI" id="CHEBI:18420"/>
    </cofactor>
</comment>
<comment type="function">
    <text evidence="6">Toxic component of a toxin-antitoxin (TA) system. An RNase.</text>
</comment>
<dbReference type="CDD" id="cd18760">
    <property type="entry name" value="PIN_MtVapC3-like"/>
    <property type="match status" value="1"/>
</dbReference>
<evidence type="ECO:0000313" key="8">
    <source>
        <dbReference type="EMBL" id="MEJ8851260.1"/>
    </source>
</evidence>
<dbReference type="EC" id="3.1.-.-" evidence="6"/>
<keyword evidence="9" id="KW-1185">Reference proteome</keyword>
<dbReference type="HAMAP" id="MF_00265">
    <property type="entry name" value="VapC_Nob1"/>
    <property type="match status" value="1"/>
</dbReference>
<comment type="caution">
    <text evidence="8">The sequence shown here is derived from an EMBL/GenBank/DDBJ whole genome shotgun (WGS) entry which is preliminary data.</text>
</comment>
<keyword evidence="6" id="KW-0800">Toxin</keyword>
<dbReference type="InterPro" id="IPR002716">
    <property type="entry name" value="PIN_dom"/>
</dbReference>
<dbReference type="SUPFAM" id="SSF88723">
    <property type="entry name" value="PIN domain-like"/>
    <property type="match status" value="1"/>
</dbReference>
<dbReference type="RefSeq" id="WP_340346823.1">
    <property type="nucleotide sequence ID" value="NZ_JBBKZT010000021.1"/>
</dbReference>
<evidence type="ECO:0000256" key="1">
    <source>
        <dbReference type="ARBA" id="ARBA00022649"/>
    </source>
</evidence>
<gene>
    <name evidence="6" type="primary">vapC</name>
    <name evidence="8" type="ORF">WKW82_31810</name>
</gene>
<organism evidence="8 9">
    <name type="scientific">Variovorax rhizosphaerae</name>
    <dbReference type="NCBI Taxonomy" id="1836200"/>
    <lineage>
        <taxon>Bacteria</taxon>
        <taxon>Pseudomonadati</taxon>
        <taxon>Pseudomonadota</taxon>
        <taxon>Betaproteobacteria</taxon>
        <taxon>Burkholderiales</taxon>
        <taxon>Comamonadaceae</taxon>
        <taxon>Variovorax</taxon>
    </lineage>
</organism>
<proteinExistence type="inferred from homology"/>
<protein>
    <recommendedName>
        <fullName evidence="6">Ribonuclease VapC</fullName>
        <shortName evidence="6">RNase VapC</shortName>
        <ecNumber evidence="6">3.1.-.-</ecNumber>
    </recommendedName>
    <alternativeName>
        <fullName evidence="6">Toxin VapC</fullName>
    </alternativeName>
</protein>
<dbReference type="Gene3D" id="3.40.50.1010">
    <property type="entry name" value="5'-nuclease"/>
    <property type="match status" value="1"/>
</dbReference>
<dbReference type="InterPro" id="IPR022907">
    <property type="entry name" value="VapC_family"/>
</dbReference>
<evidence type="ECO:0000256" key="5">
    <source>
        <dbReference type="ARBA" id="ARBA00022842"/>
    </source>
</evidence>
<reference evidence="8 9" key="1">
    <citation type="submission" date="2024-03" db="EMBL/GenBank/DDBJ databases">
        <title>Novel species of the genus Variovorax.</title>
        <authorList>
            <person name="Liu Q."/>
            <person name="Xin Y.-H."/>
        </authorList>
    </citation>
    <scope>NUCLEOTIDE SEQUENCE [LARGE SCALE GENOMIC DNA]</scope>
    <source>
        <strain evidence="8 9">KACC 18900</strain>
    </source>
</reference>
<keyword evidence="4 6" id="KW-0378">Hydrolase</keyword>
<keyword evidence="5 6" id="KW-0460">Magnesium</keyword>
<feature type="domain" description="PIN" evidence="7">
    <location>
        <begin position="2"/>
        <end position="118"/>
    </location>
</feature>
<feature type="binding site" evidence="6">
    <location>
        <position position="5"/>
    </location>
    <ligand>
        <name>Mg(2+)</name>
        <dbReference type="ChEBI" id="CHEBI:18420"/>
    </ligand>
</feature>
<keyword evidence="1 6" id="KW-1277">Toxin-antitoxin system</keyword>
<evidence type="ECO:0000256" key="3">
    <source>
        <dbReference type="ARBA" id="ARBA00022723"/>
    </source>
</evidence>
<evidence type="ECO:0000313" key="9">
    <source>
        <dbReference type="Proteomes" id="UP001385892"/>
    </source>
</evidence>
<keyword evidence="3 6" id="KW-0479">Metal-binding</keyword>
<accession>A0ABU8WUP6</accession>
<dbReference type="InterPro" id="IPR051749">
    <property type="entry name" value="PINc/VapC_TA_RNase"/>
</dbReference>
<name>A0ABU8WUP6_9BURK</name>
<dbReference type="InterPro" id="IPR029060">
    <property type="entry name" value="PIN-like_dom_sf"/>
</dbReference>
<dbReference type="Proteomes" id="UP001385892">
    <property type="component" value="Unassembled WGS sequence"/>
</dbReference>
<sequence length="133" mass="14785">MILVDSSVWIDYFRGSATVQTDKLDSLLGREPLLIGDLILAEVLQGFTADKNLRQALKFMDALEVVELGGRDIAIKAAKNFRALRALGITVRKTIDTIIATRSIENGYMLLHSDRDFEPFVKHLGLRTAVQAV</sequence>
<evidence type="ECO:0000256" key="6">
    <source>
        <dbReference type="HAMAP-Rule" id="MF_00265"/>
    </source>
</evidence>
<comment type="similarity">
    <text evidence="6">Belongs to the PINc/VapC protein family.</text>
</comment>
<dbReference type="Pfam" id="PF01850">
    <property type="entry name" value="PIN"/>
    <property type="match status" value="1"/>
</dbReference>
<feature type="binding site" evidence="6">
    <location>
        <position position="96"/>
    </location>
    <ligand>
        <name>Mg(2+)</name>
        <dbReference type="ChEBI" id="CHEBI:18420"/>
    </ligand>
</feature>
<dbReference type="PANTHER" id="PTHR42740">
    <property type="entry name" value="RIBONUCLEASE VAPC3"/>
    <property type="match status" value="1"/>
</dbReference>